<name>A0AAN6Z4V3_9PEZI</name>
<evidence type="ECO:0000313" key="1">
    <source>
        <dbReference type="EMBL" id="KAK4125331.1"/>
    </source>
</evidence>
<comment type="caution">
    <text evidence="1">The sequence shown here is derived from an EMBL/GenBank/DDBJ whole genome shotgun (WGS) entry which is preliminary data.</text>
</comment>
<proteinExistence type="predicted"/>
<reference evidence="1" key="1">
    <citation type="journal article" date="2023" name="Mol. Phylogenet. Evol.">
        <title>Genome-scale phylogeny and comparative genomics of the fungal order Sordariales.</title>
        <authorList>
            <person name="Hensen N."/>
            <person name="Bonometti L."/>
            <person name="Westerberg I."/>
            <person name="Brannstrom I.O."/>
            <person name="Guillou S."/>
            <person name="Cros-Aarteil S."/>
            <person name="Calhoun S."/>
            <person name="Haridas S."/>
            <person name="Kuo A."/>
            <person name="Mondo S."/>
            <person name="Pangilinan J."/>
            <person name="Riley R."/>
            <person name="LaButti K."/>
            <person name="Andreopoulos B."/>
            <person name="Lipzen A."/>
            <person name="Chen C."/>
            <person name="Yan M."/>
            <person name="Daum C."/>
            <person name="Ng V."/>
            <person name="Clum A."/>
            <person name="Steindorff A."/>
            <person name="Ohm R.A."/>
            <person name="Martin F."/>
            <person name="Silar P."/>
            <person name="Natvig D.O."/>
            <person name="Lalanne C."/>
            <person name="Gautier V."/>
            <person name="Ament-Velasquez S.L."/>
            <person name="Kruys A."/>
            <person name="Hutchinson M.I."/>
            <person name="Powell A.J."/>
            <person name="Barry K."/>
            <person name="Miller A.N."/>
            <person name="Grigoriev I.V."/>
            <person name="Debuchy R."/>
            <person name="Gladieux P."/>
            <person name="Hiltunen Thoren M."/>
            <person name="Johannesson H."/>
        </authorList>
    </citation>
    <scope>NUCLEOTIDE SEQUENCE</scope>
    <source>
        <strain evidence="1">CBS 731.68</strain>
    </source>
</reference>
<gene>
    <name evidence="1" type="ORF">N657DRAFT_364355</name>
</gene>
<evidence type="ECO:0000313" key="2">
    <source>
        <dbReference type="Proteomes" id="UP001302602"/>
    </source>
</evidence>
<dbReference type="Proteomes" id="UP001302602">
    <property type="component" value="Unassembled WGS sequence"/>
</dbReference>
<reference evidence="1" key="2">
    <citation type="submission" date="2023-05" db="EMBL/GenBank/DDBJ databases">
        <authorList>
            <consortium name="Lawrence Berkeley National Laboratory"/>
            <person name="Steindorff A."/>
            <person name="Hensen N."/>
            <person name="Bonometti L."/>
            <person name="Westerberg I."/>
            <person name="Brannstrom I.O."/>
            <person name="Guillou S."/>
            <person name="Cros-Aarteil S."/>
            <person name="Calhoun S."/>
            <person name="Haridas S."/>
            <person name="Kuo A."/>
            <person name="Mondo S."/>
            <person name="Pangilinan J."/>
            <person name="Riley R."/>
            <person name="Labutti K."/>
            <person name="Andreopoulos B."/>
            <person name="Lipzen A."/>
            <person name="Chen C."/>
            <person name="Yanf M."/>
            <person name="Daum C."/>
            <person name="Ng V."/>
            <person name="Clum A."/>
            <person name="Ohm R."/>
            <person name="Martin F."/>
            <person name="Silar P."/>
            <person name="Natvig D."/>
            <person name="Lalanne C."/>
            <person name="Gautier V."/>
            <person name="Ament-Velasquez S.L."/>
            <person name="Kruys A."/>
            <person name="Hutchinson M.I."/>
            <person name="Powell A.J."/>
            <person name="Barry K."/>
            <person name="Miller A.N."/>
            <person name="Grigoriev I.V."/>
            <person name="Debuchy R."/>
            <person name="Gladieux P."/>
            <person name="Thoren M.H."/>
            <person name="Johannesson H."/>
        </authorList>
    </citation>
    <scope>NUCLEOTIDE SEQUENCE</scope>
    <source>
        <strain evidence="1">CBS 731.68</strain>
    </source>
</reference>
<sequence>MTLGRLGFLVACRSRLVYLHRPPCPRFAETKQALSVRIRTESQTPATYKVCSQHHRPNQLTSPSTAINGTIDTNCCTRTAQCLPSLGGSAFCVMLLMI</sequence>
<keyword evidence="2" id="KW-1185">Reference proteome</keyword>
<dbReference type="GeneID" id="87823768"/>
<dbReference type="RefSeq" id="XP_062649102.1">
    <property type="nucleotide sequence ID" value="XM_062786998.1"/>
</dbReference>
<accession>A0AAN6Z4V3</accession>
<organism evidence="1 2">
    <name type="scientific">Parathielavia appendiculata</name>
    <dbReference type="NCBI Taxonomy" id="2587402"/>
    <lineage>
        <taxon>Eukaryota</taxon>
        <taxon>Fungi</taxon>
        <taxon>Dikarya</taxon>
        <taxon>Ascomycota</taxon>
        <taxon>Pezizomycotina</taxon>
        <taxon>Sordariomycetes</taxon>
        <taxon>Sordariomycetidae</taxon>
        <taxon>Sordariales</taxon>
        <taxon>Chaetomiaceae</taxon>
        <taxon>Parathielavia</taxon>
    </lineage>
</organism>
<dbReference type="EMBL" id="MU853226">
    <property type="protein sequence ID" value="KAK4125331.1"/>
    <property type="molecule type" value="Genomic_DNA"/>
</dbReference>
<protein>
    <submittedName>
        <fullName evidence="1">Uncharacterized protein</fullName>
    </submittedName>
</protein>
<dbReference type="AlphaFoldDB" id="A0AAN6Z4V3"/>